<dbReference type="Gene3D" id="3.20.20.150">
    <property type="entry name" value="Divalent-metal-dependent TIM barrel enzymes"/>
    <property type="match status" value="1"/>
</dbReference>
<name>A0A0M2HKS9_9MICO</name>
<evidence type="ECO:0000313" key="2">
    <source>
        <dbReference type="Proteomes" id="UP000033900"/>
    </source>
</evidence>
<dbReference type="SUPFAM" id="SSF51658">
    <property type="entry name" value="Xylose isomerase-like"/>
    <property type="match status" value="1"/>
</dbReference>
<comment type="caution">
    <text evidence="1">The sequence shown here is derived from an EMBL/GenBank/DDBJ whole genome shotgun (WGS) entry which is preliminary data.</text>
</comment>
<dbReference type="STRING" id="273678.RS84_02138"/>
<accession>A0A0M2HKS9</accession>
<proteinExistence type="predicted"/>
<organism evidence="1 2">
    <name type="scientific">Microbacterium hydrocarbonoxydans</name>
    <dbReference type="NCBI Taxonomy" id="273678"/>
    <lineage>
        <taxon>Bacteria</taxon>
        <taxon>Bacillati</taxon>
        <taxon>Actinomycetota</taxon>
        <taxon>Actinomycetes</taxon>
        <taxon>Micrococcales</taxon>
        <taxon>Microbacteriaceae</taxon>
        <taxon>Microbacterium</taxon>
    </lineage>
</organism>
<protein>
    <submittedName>
        <fullName evidence="1">Xylose isomerase-like TIM barrel</fullName>
    </submittedName>
</protein>
<dbReference type="InterPro" id="IPR036237">
    <property type="entry name" value="Xyl_isomerase-like_sf"/>
</dbReference>
<dbReference type="AlphaFoldDB" id="A0A0M2HKS9"/>
<dbReference type="RefSeq" id="WP_235281467.1">
    <property type="nucleotide sequence ID" value="NZ_JYJB01000009.1"/>
</dbReference>
<keyword evidence="2" id="KW-1185">Reference proteome</keyword>
<reference evidence="1 2" key="1">
    <citation type="submission" date="2015-02" db="EMBL/GenBank/DDBJ databases">
        <title>Draft genome sequences of ten Microbacterium spp. with emphasis on heavy metal contaminated environments.</title>
        <authorList>
            <person name="Corretto E."/>
        </authorList>
    </citation>
    <scope>NUCLEOTIDE SEQUENCE [LARGE SCALE GENOMIC DNA]</scope>
    <source>
        <strain evidence="1 2">SA35</strain>
    </source>
</reference>
<evidence type="ECO:0000313" key="1">
    <source>
        <dbReference type="EMBL" id="KJL47347.1"/>
    </source>
</evidence>
<dbReference type="EMBL" id="JYJB01000009">
    <property type="protein sequence ID" value="KJL47347.1"/>
    <property type="molecule type" value="Genomic_DNA"/>
</dbReference>
<gene>
    <name evidence="1" type="ORF">RS84_02138</name>
</gene>
<dbReference type="GO" id="GO:0016853">
    <property type="term" value="F:isomerase activity"/>
    <property type="evidence" value="ECO:0007669"/>
    <property type="project" value="UniProtKB-KW"/>
</dbReference>
<dbReference type="Proteomes" id="UP000033900">
    <property type="component" value="Unassembled WGS sequence"/>
</dbReference>
<dbReference type="PATRIC" id="fig|273678.4.peg.2143"/>
<keyword evidence="1" id="KW-0413">Isomerase</keyword>
<sequence length="480" mass="51403">MTLACLRDDALSSTPEGFRLLLSLPWIRSLPLWSVSGLTITIDGVAVPELQCEVGGRVIDVADLAHEDGWWFLQEPLPLLGPGRLDAGSHEVVAQFSLTIPYLPAGPDAPLTLPFHVHRMLAVDEGHTPSATATAAAVPSPVDSATPLPTGWTLAASAFNWTPEVIRSERAAPDIAVDIVSLGVASVIELEPGQLWRSFPAVADAEAEQLRERLAAVGGSVSIVGASLDDWASPTRRRTDAERLEFLLPQLRTAERVGAQGVRLPIGQAGKGLLERILPVLHDLDLMLFEEAQGQQHPASTAHAAAFETIADFDDDHLRLLVDISMLMPALPVSYLDRLEAGGIPGELLTRLRDDWKDQATQDAVVALLRSGGVPPELHALYMDMIVRFGRSDAADLRAVLPLVGAFHLKFWDLDDADGRVSAPIRALGAELSATGFTGTLCSEWGGHEWIDADAADMTRRHLELASSALAAGAALASTR</sequence>